<gene>
    <name evidence="1" type="ORF">L4G47_24245</name>
</gene>
<comment type="caution">
    <text evidence="1">The sequence shown here is derived from an EMBL/GenBank/DDBJ whole genome shotgun (WGS) entry which is preliminary data.</text>
</comment>
<organism evidence="1 2">
    <name type="scientific">Pseudomonas petrae</name>
    <dbReference type="NCBI Taxonomy" id="2912190"/>
    <lineage>
        <taxon>Bacteria</taxon>
        <taxon>Pseudomonadati</taxon>
        <taxon>Pseudomonadota</taxon>
        <taxon>Gammaproteobacteria</taxon>
        <taxon>Pseudomonadales</taxon>
        <taxon>Pseudomonadaceae</taxon>
        <taxon>Pseudomonas</taxon>
    </lineage>
</organism>
<accession>A0ABS9ID09</accession>
<protein>
    <submittedName>
        <fullName evidence="1">Uncharacterized protein</fullName>
    </submittedName>
</protein>
<evidence type="ECO:0000313" key="2">
    <source>
        <dbReference type="Proteomes" id="UP001162905"/>
    </source>
</evidence>
<reference evidence="1" key="1">
    <citation type="submission" date="2022-01" db="EMBL/GenBank/DDBJ databases">
        <title>Pseudomonas sp. nov. isolated from Antarctic regolith.</title>
        <authorList>
            <person name="Novakova D."/>
            <person name="Sedlar K."/>
        </authorList>
    </citation>
    <scope>NUCLEOTIDE SEQUENCE</scope>
    <source>
        <strain evidence="1">P2647</strain>
    </source>
</reference>
<dbReference type="RefSeq" id="WP_237254618.1">
    <property type="nucleotide sequence ID" value="NZ_JAKJXH010000036.1"/>
</dbReference>
<evidence type="ECO:0000313" key="1">
    <source>
        <dbReference type="EMBL" id="MCF7545312.1"/>
    </source>
</evidence>
<proteinExistence type="predicted"/>
<name>A0ABS9ID09_9PSED</name>
<keyword evidence="2" id="KW-1185">Reference proteome</keyword>
<sequence>MSTFAVFGMTLALAMTDARKATGITRPNPKTGHPPIALTEEEWLEKVKYNAMRIMTGVKVKQLSPMFDAPQLAEKFIEIARKSGDCRDLRIRAKRTFVDAQGEPVINPKTKAPKVGWVEWPASSASVAA</sequence>
<dbReference type="EMBL" id="JAKJXH010000036">
    <property type="protein sequence ID" value="MCF7545312.1"/>
    <property type="molecule type" value="Genomic_DNA"/>
</dbReference>
<dbReference type="Proteomes" id="UP001162905">
    <property type="component" value="Unassembled WGS sequence"/>
</dbReference>